<dbReference type="Gene3D" id="3.30.420.40">
    <property type="match status" value="2"/>
</dbReference>
<gene>
    <name evidence="1" type="ORF">A2264_01765</name>
</gene>
<proteinExistence type="predicted"/>
<dbReference type="PANTHER" id="PTHR32432:SF3">
    <property type="entry name" value="ETHANOLAMINE UTILIZATION PROTEIN EUTJ"/>
    <property type="match status" value="1"/>
</dbReference>
<dbReference type="AlphaFoldDB" id="A0A1F4W253"/>
<sequence>MPIVGLDLGRSNFRAVELEKKKDQIIVNKFGSYEGHGLNLFSENPAELENYSLVLSQFFNETGFSTPYVVVGLNEDNVFMRVIKLPAMNEKELESSIRIEAEQYIPVPINDVNLSYQKLDFDYKDRSKIDVQIVAARKTVLDKYVRIVRNAKLVTRAIEPETISLGRIYGDNAESPVGTMILEMGYSSTLLIVVYGGHVRFSRAIPIGGDALTRSIMQSLGLDYMQAEEYKKIYGMDPSQVEAKIFNAVKALIDNIIVEINRASIFFTNHNPSANIRRVILTGGTALMPGLLLYIASNLEYEVELANPIKNISLNQKIEKSRNSLVQQGPLYSIAFGLALKEI</sequence>
<dbReference type="Gene3D" id="3.30.1490.300">
    <property type="match status" value="1"/>
</dbReference>
<evidence type="ECO:0000313" key="2">
    <source>
        <dbReference type="Proteomes" id="UP000176614"/>
    </source>
</evidence>
<accession>A0A1F4W253</accession>
<evidence type="ECO:0000313" key="1">
    <source>
        <dbReference type="EMBL" id="OGC63435.1"/>
    </source>
</evidence>
<organism evidence="1 2">
    <name type="scientific">candidate division WWE3 bacterium RIFOXYA2_FULL_46_9</name>
    <dbReference type="NCBI Taxonomy" id="1802636"/>
    <lineage>
        <taxon>Bacteria</taxon>
        <taxon>Katanobacteria</taxon>
    </lineage>
</organism>
<reference evidence="1 2" key="1">
    <citation type="journal article" date="2016" name="Nat. Commun.">
        <title>Thousands of microbial genomes shed light on interconnected biogeochemical processes in an aquifer system.</title>
        <authorList>
            <person name="Anantharaman K."/>
            <person name="Brown C.T."/>
            <person name="Hug L.A."/>
            <person name="Sharon I."/>
            <person name="Castelle C.J."/>
            <person name="Probst A.J."/>
            <person name="Thomas B.C."/>
            <person name="Singh A."/>
            <person name="Wilkins M.J."/>
            <person name="Karaoz U."/>
            <person name="Brodie E.L."/>
            <person name="Williams K.H."/>
            <person name="Hubbard S.S."/>
            <person name="Banfield J.F."/>
        </authorList>
    </citation>
    <scope>NUCLEOTIDE SEQUENCE [LARGE SCALE GENOMIC DNA]</scope>
</reference>
<dbReference type="PIRSF" id="PIRSF019169">
    <property type="entry name" value="PilM"/>
    <property type="match status" value="1"/>
</dbReference>
<dbReference type="Proteomes" id="UP000176614">
    <property type="component" value="Unassembled WGS sequence"/>
</dbReference>
<dbReference type="NCBIfam" id="TIGR01175">
    <property type="entry name" value="pilM"/>
    <property type="match status" value="1"/>
</dbReference>
<dbReference type="InterPro" id="IPR005883">
    <property type="entry name" value="PilM"/>
</dbReference>
<dbReference type="PANTHER" id="PTHR32432">
    <property type="entry name" value="CELL DIVISION PROTEIN FTSA-RELATED"/>
    <property type="match status" value="1"/>
</dbReference>
<protein>
    <recommendedName>
        <fullName evidence="3">SHS2 domain-containing protein</fullName>
    </recommendedName>
</protein>
<dbReference type="Pfam" id="PF11104">
    <property type="entry name" value="PilM_2"/>
    <property type="match status" value="1"/>
</dbReference>
<dbReference type="EMBL" id="MEVT01000006">
    <property type="protein sequence ID" value="OGC63435.1"/>
    <property type="molecule type" value="Genomic_DNA"/>
</dbReference>
<dbReference type="InterPro" id="IPR043129">
    <property type="entry name" value="ATPase_NBD"/>
</dbReference>
<comment type="caution">
    <text evidence="1">The sequence shown here is derived from an EMBL/GenBank/DDBJ whole genome shotgun (WGS) entry which is preliminary data.</text>
</comment>
<dbReference type="SUPFAM" id="SSF53067">
    <property type="entry name" value="Actin-like ATPase domain"/>
    <property type="match status" value="2"/>
</dbReference>
<dbReference type="InterPro" id="IPR050696">
    <property type="entry name" value="FtsA/MreB"/>
</dbReference>
<dbReference type="CDD" id="cd24049">
    <property type="entry name" value="ASKHA_NBD_PilM"/>
    <property type="match status" value="1"/>
</dbReference>
<evidence type="ECO:0008006" key="3">
    <source>
        <dbReference type="Google" id="ProtNLM"/>
    </source>
</evidence>
<name>A0A1F4W253_UNCKA</name>